<keyword evidence="1" id="KW-0732">Signal</keyword>
<evidence type="ECO:0000256" key="1">
    <source>
        <dbReference type="SAM" id="SignalP"/>
    </source>
</evidence>
<name>A0A4P9WIF7_9FUNG</name>
<dbReference type="Gene3D" id="2.60.40.4060">
    <property type="entry name" value="Reeler domain"/>
    <property type="match status" value="1"/>
</dbReference>
<evidence type="ECO:0000313" key="4">
    <source>
        <dbReference type="Proteomes" id="UP000269721"/>
    </source>
</evidence>
<dbReference type="Pfam" id="PF02014">
    <property type="entry name" value="Reeler"/>
    <property type="match status" value="1"/>
</dbReference>
<gene>
    <name evidence="3" type="ORF">BDK51DRAFT_29130</name>
</gene>
<dbReference type="EMBL" id="KZ994550">
    <property type="protein sequence ID" value="RKO92651.1"/>
    <property type="molecule type" value="Genomic_DNA"/>
</dbReference>
<evidence type="ECO:0000259" key="2">
    <source>
        <dbReference type="Pfam" id="PF02014"/>
    </source>
</evidence>
<sequence length="219" mass="20769">MLLNLATLALAATSAFAHSAYPGVCTGAPADVSSVSSAGSMGILLTSTAYAVAPPTGFTGYSAGTPVTVQVTGPGSFTGLLLYAAVGIANTTHLGTWTAPSGYQVMDAFNCASYGAGATLGHSSSAAKTLPASFTWTPPTGSGNVSFYGILVTASSGFEVLSSSSATVGTGTGTGTGTTTTTTAAAGATATGGSAAVGAPAPGLGGFLVGLAAVVGSMF</sequence>
<accession>A0A4P9WIF7</accession>
<feature type="domain" description="Reelin" evidence="2">
    <location>
        <begin position="59"/>
        <end position="155"/>
    </location>
</feature>
<dbReference type="AlphaFoldDB" id="A0A4P9WIF7"/>
<dbReference type="Proteomes" id="UP000269721">
    <property type="component" value="Unassembled WGS sequence"/>
</dbReference>
<feature type="chain" id="PRO_5020651183" description="Reelin domain-containing protein" evidence="1">
    <location>
        <begin position="18"/>
        <end position="219"/>
    </location>
</feature>
<feature type="signal peptide" evidence="1">
    <location>
        <begin position="1"/>
        <end position="17"/>
    </location>
</feature>
<evidence type="ECO:0000313" key="3">
    <source>
        <dbReference type="EMBL" id="RKO92651.1"/>
    </source>
</evidence>
<protein>
    <recommendedName>
        <fullName evidence="2">Reelin domain-containing protein</fullName>
    </recommendedName>
</protein>
<dbReference type="OrthoDB" id="2112057at2759"/>
<proteinExistence type="predicted"/>
<dbReference type="InterPro" id="IPR042307">
    <property type="entry name" value="Reeler_sf"/>
</dbReference>
<reference evidence="4" key="1">
    <citation type="journal article" date="2018" name="Nat. Microbiol.">
        <title>Leveraging single-cell genomics to expand the fungal tree of life.</title>
        <authorList>
            <person name="Ahrendt S.R."/>
            <person name="Quandt C.A."/>
            <person name="Ciobanu D."/>
            <person name="Clum A."/>
            <person name="Salamov A."/>
            <person name="Andreopoulos B."/>
            <person name="Cheng J.F."/>
            <person name="Woyke T."/>
            <person name="Pelin A."/>
            <person name="Henrissat B."/>
            <person name="Reynolds N.K."/>
            <person name="Benny G.L."/>
            <person name="Smith M.E."/>
            <person name="James T.Y."/>
            <person name="Grigoriev I.V."/>
        </authorList>
    </citation>
    <scope>NUCLEOTIDE SEQUENCE [LARGE SCALE GENOMIC DNA]</scope>
</reference>
<keyword evidence="4" id="KW-1185">Reference proteome</keyword>
<dbReference type="InterPro" id="IPR002861">
    <property type="entry name" value="Reeler_dom"/>
</dbReference>
<organism evidence="3 4">
    <name type="scientific">Blyttiomyces helicus</name>
    <dbReference type="NCBI Taxonomy" id="388810"/>
    <lineage>
        <taxon>Eukaryota</taxon>
        <taxon>Fungi</taxon>
        <taxon>Fungi incertae sedis</taxon>
        <taxon>Chytridiomycota</taxon>
        <taxon>Chytridiomycota incertae sedis</taxon>
        <taxon>Chytridiomycetes</taxon>
        <taxon>Chytridiomycetes incertae sedis</taxon>
        <taxon>Blyttiomyces</taxon>
    </lineage>
</organism>